<keyword evidence="3" id="KW-1185">Reference proteome</keyword>
<dbReference type="SUPFAM" id="SSF63411">
    <property type="entry name" value="LuxS/MPP-like metallohydrolase"/>
    <property type="match status" value="1"/>
</dbReference>
<name>B0TTF8_SHEHH</name>
<dbReference type="HOGENOM" id="CLU_531964_0_0_6"/>
<dbReference type="Gene3D" id="3.30.830.10">
    <property type="entry name" value="Metalloenzyme, LuxS/M16 peptidase-like"/>
    <property type="match status" value="1"/>
</dbReference>
<dbReference type="AlphaFoldDB" id="B0TTF8"/>
<evidence type="ECO:0000313" key="2">
    <source>
        <dbReference type="EMBL" id="ABZ78099.1"/>
    </source>
</evidence>
<reference evidence="2" key="1">
    <citation type="submission" date="2008-01" db="EMBL/GenBank/DDBJ databases">
        <title>Complete sequence of Shewanella halifaxensis HAW-EB4.</title>
        <authorList>
            <consortium name="US DOE Joint Genome Institute"/>
            <person name="Copeland A."/>
            <person name="Lucas S."/>
            <person name="Lapidus A."/>
            <person name="Glavina del Rio T."/>
            <person name="Dalin E."/>
            <person name="Tice H."/>
            <person name="Bruce D."/>
            <person name="Goodwin L."/>
            <person name="Pitluck S."/>
            <person name="Sims D."/>
            <person name="Brettin T."/>
            <person name="Detter J.C."/>
            <person name="Han C."/>
            <person name="Kuske C.R."/>
            <person name="Schmutz J."/>
            <person name="Larimer F."/>
            <person name="Land M."/>
            <person name="Hauser L."/>
            <person name="Kyrpides N."/>
            <person name="Kim E."/>
            <person name="Zhao J.-S."/>
            <person name="Richardson P."/>
        </authorList>
    </citation>
    <scope>NUCLEOTIDE SEQUENCE [LARGE SCALE GENOMIC DNA]</scope>
    <source>
        <strain evidence="2">HAW-EB4</strain>
    </source>
</reference>
<protein>
    <submittedName>
        <fullName evidence="2">Peptidase M16 domain protein</fullName>
    </submittedName>
</protein>
<dbReference type="GO" id="GO:0046872">
    <property type="term" value="F:metal ion binding"/>
    <property type="evidence" value="ECO:0007669"/>
    <property type="project" value="InterPro"/>
</dbReference>
<organism evidence="2 3">
    <name type="scientific">Shewanella halifaxensis (strain HAW-EB4)</name>
    <dbReference type="NCBI Taxonomy" id="458817"/>
    <lineage>
        <taxon>Bacteria</taxon>
        <taxon>Pseudomonadati</taxon>
        <taxon>Pseudomonadota</taxon>
        <taxon>Gammaproteobacteria</taxon>
        <taxon>Alteromonadales</taxon>
        <taxon>Shewanellaceae</taxon>
        <taxon>Shewanella</taxon>
    </lineage>
</organism>
<dbReference type="InterPro" id="IPR007863">
    <property type="entry name" value="Peptidase_M16_C"/>
</dbReference>
<feature type="domain" description="Peptidase M16 C-terminal" evidence="1">
    <location>
        <begin position="322"/>
        <end position="451"/>
    </location>
</feature>
<dbReference type="eggNOG" id="COG0612">
    <property type="taxonomic scope" value="Bacteria"/>
</dbReference>
<dbReference type="STRING" id="458817.Shal_3558"/>
<dbReference type="KEGG" id="shl:Shal_3558"/>
<dbReference type="RefSeq" id="WP_012278619.1">
    <property type="nucleotide sequence ID" value="NC_010334.1"/>
</dbReference>
<dbReference type="InterPro" id="IPR011249">
    <property type="entry name" value="Metalloenz_LuxS/M16"/>
</dbReference>
<dbReference type="EMBL" id="CP000931">
    <property type="protein sequence ID" value="ABZ78099.1"/>
    <property type="molecule type" value="Genomic_DNA"/>
</dbReference>
<dbReference type="Proteomes" id="UP000001317">
    <property type="component" value="Chromosome"/>
</dbReference>
<proteinExistence type="predicted"/>
<dbReference type="Pfam" id="PF05193">
    <property type="entry name" value="Peptidase_M16_C"/>
    <property type="match status" value="1"/>
</dbReference>
<evidence type="ECO:0000313" key="3">
    <source>
        <dbReference type="Proteomes" id="UP000001317"/>
    </source>
</evidence>
<gene>
    <name evidence="2" type="ordered locus">Shal_3558</name>
</gene>
<sequence length="540" mass="59799">MKPYMKQELKQELKQQMQPYLKPLACSTLLLGVMFSLLGCQQTQITFTPTAEPQLPVFDKLQGAPEITSLNYQELPYSEPVSVTPKLDLYLFDDTLSGLNHLSLVAYSNLPMANLDVLVQAFKEKRAWLVQQSTLACAESLSIRPSMHSLTISIDCPDSPSLATKLLMQFWQAASINQTGSFDEVGSFDEIDIANVRRQLKLAKHINAYSGAEIDNVWAKKILGEQHVYNQSLNDKTLADKLNLAKLNRVRDTILAQANWAFFANNSLELGANNSLEKEFSAALAKQFEVIAFQQDAFKNALPAQDAAPSKNAASDTASLAQAKPLVSLSNSNKTLYLIDAPGSVQTQVRIGYPLDASNRHLSSTQDCKLLASWLGRSFSGRLYYDLREVRGLTYGIYGRCFDNPLSRTLKFYGSTKLEHSGAFISGVLDHLALATQTPASAAEVSALKNYLTSQQMLRQANFRAVEFDSIKQLVRGYTPERQQQEAARLANLTPAQLQQIAASVFNNAPYIVIRGDAAKISDDIKKKLPEWNIVEASVD</sequence>
<evidence type="ECO:0000259" key="1">
    <source>
        <dbReference type="Pfam" id="PF05193"/>
    </source>
</evidence>
<accession>B0TTF8</accession>